<feature type="chain" id="PRO_5031003445" evidence="2">
    <location>
        <begin position="29"/>
        <end position="442"/>
    </location>
</feature>
<evidence type="ECO:0000256" key="2">
    <source>
        <dbReference type="SAM" id="SignalP"/>
    </source>
</evidence>
<feature type="compositionally biased region" description="Low complexity" evidence="1">
    <location>
        <begin position="396"/>
        <end position="417"/>
    </location>
</feature>
<dbReference type="AlphaFoldDB" id="A0A7U7GFL6"/>
<feature type="region of interest" description="Disordered" evidence="1">
    <location>
        <begin position="394"/>
        <end position="442"/>
    </location>
</feature>
<organism evidence="3 4">
    <name type="scientific">Candidatus Contendobacter odensis Run_B_J11</name>
    <dbReference type="NCBI Taxonomy" id="1400861"/>
    <lineage>
        <taxon>Bacteria</taxon>
        <taxon>Pseudomonadati</taxon>
        <taxon>Pseudomonadota</taxon>
        <taxon>Gammaproteobacteria</taxon>
        <taxon>Candidatus Competibacteraceae</taxon>
        <taxon>Candidatus Contendibacter</taxon>
    </lineage>
</organism>
<evidence type="ECO:0000313" key="4">
    <source>
        <dbReference type="Proteomes" id="UP000019184"/>
    </source>
</evidence>
<sequence>MMVMRYLPSGFSPVALLSALLWWSPASATKPVPDEFVAPLQATAATSMHAPPKGAGRVRTVKDDKMGMPVLQARTAQEAIAAAVAQHAAGCRMLRFSSDGFGWIVTGAANYAATENPVAVRRGRQEARFKAFVDARTRLAECLRGLPSETRQQISERLAQDDAIRLALINLAANDEERREQALRILARGFVAYAVNDDSATVRVHLVTTPRTATRLTRPTANAVEAISLPEGLNQMLAEAGGGLIPPVGNRLIVVNATGELALVGYAINLIGVHPDPAAQSKLRTDAEKIATRHATEALTGLATDDAVAWQSGLDEASRDEIRTAANGYEDGEPSVRRFGQIRDLMMASIKDDPGFQTVREGSLPSATMVKRFGSDETVAVVVVYTPPVKKREVIPPAQQQPTAPATAPASTARALPAPLPDAPAAPASDTPAIQSTPMDKP</sequence>
<name>A0A7U7GFL6_9GAMM</name>
<comment type="caution">
    <text evidence="3">The sequence shown here is derived from an EMBL/GenBank/DDBJ whole genome shotgun (WGS) entry which is preliminary data.</text>
</comment>
<protein>
    <submittedName>
        <fullName evidence="3">Uncharacterized protein</fullName>
    </submittedName>
</protein>
<evidence type="ECO:0000256" key="1">
    <source>
        <dbReference type="SAM" id="MobiDB-lite"/>
    </source>
</evidence>
<keyword evidence="2" id="KW-0732">Signal</keyword>
<feature type="signal peptide" evidence="2">
    <location>
        <begin position="1"/>
        <end position="28"/>
    </location>
</feature>
<dbReference type="Proteomes" id="UP000019184">
    <property type="component" value="Unassembled WGS sequence"/>
</dbReference>
<evidence type="ECO:0000313" key="3">
    <source>
        <dbReference type="EMBL" id="CDH47399.1"/>
    </source>
</evidence>
<accession>A0A7U7GFL6</accession>
<gene>
    <name evidence="3" type="ORF">BN874_80089</name>
</gene>
<reference evidence="3 4" key="1">
    <citation type="journal article" date="2014" name="ISME J.">
        <title>Candidatus Competibacter-lineage genomes retrieved from metagenomes reveal functional metabolic diversity.</title>
        <authorList>
            <person name="McIlroy S.J."/>
            <person name="Albertsen M."/>
            <person name="Andresen E.K."/>
            <person name="Saunders A.M."/>
            <person name="Kristiansen R."/>
            <person name="Stokholm-Bjerregaard M."/>
            <person name="Nielsen K.L."/>
            <person name="Nielsen P.H."/>
        </authorList>
    </citation>
    <scope>NUCLEOTIDE SEQUENCE [LARGE SCALE GENOMIC DNA]</scope>
    <source>
        <strain evidence="3 4">Run_B_J11</strain>
    </source>
</reference>
<proteinExistence type="predicted"/>
<keyword evidence="4" id="KW-1185">Reference proteome</keyword>
<dbReference type="EMBL" id="CBTK010000298">
    <property type="protein sequence ID" value="CDH47399.1"/>
    <property type="molecule type" value="Genomic_DNA"/>
</dbReference>